<dbReference type="RefSeq" id="WP_382422133.1">
    <property type="nucleotide sequence ID" value="NZ_JBHSCW010000004.1"/>
</dbReference>
<organism evidence="4 5">
    <name type="scientific">Fodinicurvata halophila</name>
    <dbReference type="NCBI Taxonomy" id="1419723"/>
    <lineage>
        <taxon>Bacteria</taxon>
        <taxon>Pseudomonadati</taxon>
        <taxon>Pseudomonadota</taxon>
        <taxon>Alphaproteobacteria</taxon>
        <taxon>Rhodospirillales</taxon>
        <taxon>Rhodovibrionaceae</taxon>
        <taxon>Fodinicurvata</taxon>
    </lineage>
</organism>
<sequence>MILNLVAIPLYLLLAIATGLAGHSLWPSLGVGSSVLLAACVFLAAALLHEVIERKRSTAETRRQLMLLRQSSRHTEEELRWARREMRDLLSALEDSGVSRSPASQQAALDEVMTEVRMLRSLVEGLSEPQDGTGPGRQLRPALAEEQDDGETLGAEEVLPLVREALSHDRVDVVLQPIVSLPQRKRRSYECFTRLRDGEGNVLLPETYLPVARQAGLVAAIDNMLLFRCIQLVRGIQRRHASVDFFCNLSVSTLQDEDFFADFVDYLGSHRELAANLVFEFPQEDLDQHGPRIRELLDQLHVLGCRFSLDRIQDLYLDLDDLAERHIVFVKIEADVLQSLARARGSHAVVGLITELGESDIDLIVEKIEDESVLKELLDYGIDFGQGYLFGEPRFARPAA</sequence>
<dbReference type="PANTHER" id="PTHR33121">
    <property type="entry name" value="CYCLIC DI-GMP PHOSPHODIESTERASE PDEF"/>
    <property type="match status" value="1"/>
</dbReference>
<dbReference type="Pfam" id="PF00563">
    <property type="entry name" value="EAL"/>
    <property type="match status" value="1"/>
</dbReference>
<feature type="region of interest" description="Disordered" evidence="1">
    <location>
        <begin position="125"/>
        <end position="150"/>
    </location>
</feature>
<evidence type="ECO:0000259" key="3">
    <source>
        <dbReference type="PROSITE" id="PS50883"/>
    </source>
</evidence>
<keyword evidence="2" id="KW-1133">Transmembrane helix</keyword>
<name>A0ABV8UKI4_9PROT</name>
<protein>
    <submittedName>
        <fullName evidence="4">EAL domain-containing protein</fullName>
    </submittedName>
</protein>
<feature type="domain" description="EAL" evidence="3">
    <location>
        <begin position="155"/>
        <end position="400"/>
    </location>
</feature>
<dbReference type="InterPro" id="IPR050706">
    <property type="entry name" value="Cyclic-di-GMP_PDE-like"/>
</dbReference>
<evidence type="ECO:0000313" key="5">
    <source>
        <dbReference type="Proteomes" id="UP001595799"/>
    </source>
</evidence>
<dbReference type="CDD" id="cd01948">
    <property type="entry name" value="EAL"/>
    <property type="match status" value="1"/>
</dbReference>
<dbReference type="Gene3D" id="3.20.20.450">
    <property type="entry name" value="EAL domain"/>
    <property type="match status" value="1"/>
</dbReference>
<dbReference type="PROSITE" id="PS50883">
    <property type="entry name" value="EAL"/>
    <property type="match status" value="1"/>
</dbReference>
<proteinExistence type="predicted"/>
<reference evidence="5" key="1">
    <citation type="journal article" date="2019" name="Int. J. Syst. Evol. Microbiol.">
        <title>The Global Catalogue of Microorganisms (GCM) 10K type strain sequencing project: providing services to taxonomists for standard genome sequencing and annotation.</title>
        <authorList>
            <consortium name="The Broad Institute Genomics Platform"/>
            <consortium name="The Broad Institute Genome Sequencing Center for Infectious Disease"/>
            <person name="Wu L."/>
            <person name="Ma J."/>
        </authorList>
    </citation>
    <scope>NUCLEOTIDE SEQUENCE [LARGE SCALE GENOMIC DNA]</scope>
    <source>
        <strain evidence="5">CECT 8472</strain>
    </source>
</reference>
<dbReference type="InterPro" id="IPR001633">
    <property type="entry name" value="EAL_dom"/>
</dbReference>
<evidence type="ECO:0000256" key="1">
    <source>
        <dbReference type="SAM" id="MobiDB-lite"/>
    </source>
</evidence>
<evidence type="ECO:0000256" key="2">
    <source>
        <dbReference type="SAM" id="Phobius"/>
    </source>
</evidence>
<keyword evidence="2" id="KW-0812">Transmembrane</keyword>
<keyword evidence="5" id="KW-1185">Reference proteome</keyword>
<gene>
    <name evidence="4" type="ORF">ACFOW6_09555</name>
</gene>
<comment type="caution">
    <text evidence="4">The sequence shown here is derived from an EMBL/GenBank/DDBJ whole genome shotgun (WGS) entry which is preliminary data.</text>
</comment>
<dbReference type="InterPro" id="IPR035919">
    <property type="entry name" value="EAL_sf"/>
</dbReference>
<dbReference type="PANTHER" id="PTHR33121:SF79">
    <property type="entry name" value="CYCLIC DI-GMP PHOSPHODIESTERASE PDED-RELATED"/>
    <property type="match status" value="1"/>
</dbReference>
<evidence type="ECO:0000313" key="4">
    <source>
        <dbReference type="EMBL" id="MFC4351786.1"/>
    </source>
</evidence>
<accession>A0ABV8UKI4</accession>
<dbReference type="SUPFAM" id="SSF141868">
    <property type="entry name" value="EAL domain-like"/>
    <property type="match status" value="1"/>
</dbReference>
<dbReference type="EMBL" id="JBHSCW010000004">
    <property type="protein sequence ID" value="MFC4351786.1"/>
    <property type="molecule type" value="Genomic_DNA"/>
</dbReference>
<dbReference type="Proteomes" id="UP001595799">
    <property type="component" value="Unassembled WGS sequence"/>
</dbReference>
<keyword evidence="2" id="KW-0472">Membrane</keyword>
<dbReference type="SMART" id="SM00052">
    <property type="entry name" value="EAL"/>
    <property type="match status" value="1"/>
</dbReference>
<feature type="transmembrane region" description="Helical" evidence="2">
    <location>
        <begin position="31"/>
        <end position="52"/>
    </location>
</feature>